<dbReference type="Pfam" id="PF13692">
    <property type="entry name" value="Glyco_trans_1_4"/>
    <property type="match status" value="1"/>
</dbReference>
<organism evidence="2 3">
    <name type="scientific">Allopontixanthobacter sediminis</name>
    <dbReference type="NCBI Taxonomy" id="1689985"/>
    <lineage>
        <taxon>Bacteria</taxon>
        <taxon>Pseudomonadati</taxon>
        <taxon>Pseudomonadota</taxon>
        <taxon>Alphaproteobacteria</taxon>
        <taxon>Sphingomonadales</taxon>
        <taxon>Erythrobacteraceae</taxon>
        <taxon>Allopontixanthobacter</taxon>
    </lineage>
</organism>
<dbReference type="OrthoDB" id="9790710at2"/>
<feature type="domain" description="Glycosyltransferase subfamily 4-like N-terminal" evidence="1">
    <location>
        <begin position="19"/>
        <end position="173"/>
    </location>
</feature>
<keyword evidence="3" id="KW-1185">Reference proteome</keyword>
<dbReference type="PANTHER" id="PTHR45947:SF3">
    <property type="entry name" value="SULFOQUINOVOSYL TRANSFERASE SQD2"/>
    <property type="match status" value="1"/>
</dbReference>
<gene>
    <name evidence="2" type="ORF">GRI65_07705</name>
</gene>
<sequence>MKVLVLSSLAYSLVNFRGDLLKAMKAHGHQVIACAPDHDPATLEWLNASDVQFVQTPMDRTGTSPLADIPLLLEYYRLMRREKPDVILAYTQKPIVYGGLAARLARARSFFALMSGLGHVFSQHSGFPSLLRKAVSILYCEALRRAKATFVFNRDDRVDMIGHGIVDGDQCVIQVPGSGVSLDRFAQEAVPAGRLNFLLVGRLMKNKGIMEFLEASRLVRAQGGDCSFTIVGRCETENPEGLGQSDCERLSSEFDVEFVPGTDDVRPYLRASSVFVLPSYYREGLPRTILEAMATGRAVITTDMPGCRDPITEGYNGFLVRPKDASSLAAAMMRFVKDPELAISMGRAARQVAVTDYDVNLVNRLLLNEMGLYSSSVGTVDELRQAGDVHGGRAREAKLSR</sequence>
<dbReference type="Proteomes" id="UP000431922">
    <property type="component" value="Unassembled WGS sequence"/>
</dbReference>
<dbReference type="GO" id="GO:0016757">
    <property type="term" value="F:glycosyltransferase activity"/>
    <property type="evidence" value="ECO:0007669"/>
    <property type="project" value="UniProtKB-ARBA"/>
</dbReference>
<dbReference type="AlphaFoldDB" id="A0A845B221"/>
<dbReference type="InterPro" id="IPR050194">
    <property type="entry name" value="Glycosyltransferase_grp1"/>
</dbReference>
<dbReference type="PANTHER" id="PTHR45947">
    <property type="entry name" value="SULFOQUINOVOSYL TRANSFERASE SQD2"/>
    <property type="match status" value="1"/>
</dbReference>
<reference evidence="2 3" key="1">
    <citation type="submission" date="2019-12" db="EMBL/GenBank/DDBJ databases">
        <title>Genomic-based taxomic classification of the family Erythrobacteraceae.</title>
        <authorList>
            <person name="Xu L."/>
        </authorList>
    </citation>
    <scope>NUCLEOTIDE SEQUENCE [LARGE SCALE GENOMIC DNA]</scope>
    <source>
        <strain evidence="2 3">KCTC 42453</strain>
    </source>
</reference>
<keyword evidence="2" id="KW-0808">Transferase</keyword>
<dbReference type="EMBL" id="WTYL01000002">
    <property type="protein sequence ID" value="MXP44338.1"/>
    <property type="molecule type" value="Genomic_DNA"/>
</dbReference>
<accession>A0A845B221</accession>
<dbReference type="SUPFAM" id="SSF53756">
    <property type="entry name" value="UDP-Glycosyltransferase/glycogen phosphorylase"/>
    <property type="match status" value="1"/>
</dbReference>
<evidence type="ECO:0000313" key="2">
    <source>
        <dbReference type="EMBL" id="MXP44338.1"/>
    </source>
</evidence>
<protein>
    <submittedName>
        <fullName evidence="2">Glycosyltransferase</fullName>
    </submittedName>
</protein>
<dbReference type="InterPro" id="IPR028098">
    <property type="entry name" value="Glyco_trans_4-like_N"/>
</dbReference>
<dbReference type="Gene3D" id="3.40.50.2000">
    <property type="entry name" value="Glycogen Phosphorylase B"/>
    <property type="match status" value="2"/>
</dbReference>
<comment type="caution">
    <text evidence="2">The sequence shown here is derived from an EMBL/GenBank/DDBJ whole genome shotgun (WGS) entry which is preliminary data.</text>
</comment>
<dbReference type="RefSeq" id="WP_160755944.1">
    <property type="nucleotide sequence ID" value="NZ_WTYL01000002.1"/>
</dbReference>
<evidence type="ECO:0000313" key="3">
    <source>
        <dbReference type="Proteomes" id="UP000431922"/>
    </source>
</evidence>
<proteinExistence type="predicted"/>
<name>A0A845B221_9SPHN</name>
<evidence type="ECO:0000259" key="1">
    <source>
        <dbReference type="Pfam" id="PF13579"/>
    </source>
</evidence>
<dbReference type="Pfam" id="PF13579">
    <property type="entry name" value="Glyco_trans_4_4"/>
    <property type="match status" value="1"/>
</dbReference>
<dbReference type="CDD" id="cd03808">
    <property type="entry name" value="GT4_CapM-like"/>
    <property type="match status" value="1"/>
</dbReference>